<sequence>MTLTGKIESNDQADDLIESLNQWIPSTTTTTTTTNLDLFLSKLKNENEYAPFGEQILSCELNGEKSTSYLINRVNQNFCDDKNSLNGIHVLKHFFNIKMIVVKYVMRLLDILQFISIMLIRIRNDQESVLILPPYQRKGHGRRLLTAIYNDLRKDSRVQDITAEDPSDEFVALRDLVALELCHKYLPDFFSKEASIKMNRLTKEMIDKAPDISKLTKQETRRVHFDKRRRLRSADPALEALATDPEKRKKYSATQYEYVLEHYENILRAFDKYQDRLYN</sequence>
<dbReference type="EMBL" id="CAJOBR010000003">
    <property type="protein sequence ID" value="CAF4443071.1"/>
    <property type="molecule type" value="Genomic_DNA"/>
</dbReference>
<dbReference type="GO" id="GO:0000781">
    <property type="term" value="C:chromosome, telomeric region"/>
    <property type="evidence" value="ECO:0007669"/>
    <property type="project" value="GOC"/>
</dbReference>
<evidence type="ECO:0000313" key="2">
    <source>
        <dbReference type="Proteomes" id="UP000663848"/>
    </source>
</evidence>
<gene>
    <name evidence="1" type="ORF">QYT958_LOCUS71</name>
</gene>
<accession>A0A820RXP1</accession>
<dbReference type="GO" id="GO:0005634">
    <property type="term" value="C:nucleus"/>
    <property type="evidence" value="ECO:0007669"/>
    <property type="project" value="InterPro"/>
</dbReference>
<comment type="caution">
    <text evidence="1">The sequence shown here is derived from an EMBL/GenBank/DDBJ whole genome shotgun (WGS) entry which is preliminary data.</text>
</comment>
<dbReference type="AlphaFoldDB" id="A0A820RXP1"/>
<dbReference type="Proteomes" id="UP000663848">
    <property type="component" value="Unassembled WGS sequence"/>
</dbReference>
<dbReference type="InterPro" id="IPR016181">
    <property type="entry name" value="Acyl_CoA_acyltransferase"/>
</dbReference>
<protein>
    <recommendedName>
        <fullName evidence="3">Histone acetyltransferase type B catalytic subunit</fullName>
    </recommendedName>
</protein>
<dbReference type="Gene3D" id="3.40.630.30">
    <property type="match status" value="1"/>
</dbReference>
<name>A0A820RXP1_9BILA</name>
<dbReference type="InterPro" id="IPR017380">
    <property type="entry name" value="Hist_AcTrfase_B-typ_cat-su"/>
</dbReference>
<evidence type="ECO:0008006" key="3">
    <source>
        <dbReference type="Google" id="ProtNLM"/>
    </source>
</evidence>
<dbReference type="GO" id="GO:0004402">
    <property type="term" value="F:histone acetyltransferase activity"/>
    <property type="evidence" value="ECO:0007669"/>
    <property type="project" value="InterPro"/>
</dbReference>
<dbReference type="PANTHER" id="PTHR12046">
    <property type="entry name" value="HISTONE ACETYLTRANSFERASE TYPE B CATALYTIC SUBUNIT"/>
    <property type="match status" value="1"/>
</dbReference>
<reference evidence="1" key="1">
    <citation type="submission" date="2021-02" db="EMBL/GenBank/DDBJ databases">
        <authorList>
            <person name="Nowell W R."/>
        </authorList>
    </citation>
    <scope>NUCLEOTIDE SEQUENCE</scope>
</reference>
<proteinExistence type="predicted"/>
<evidence type="ECO:0000313" key="1">
    <source>
        <dbReference type="EMBL" id="CAF4443071.1"/>
    </source>
</evidence>
<dbReference type="CDD" id="cd04301">
    <property type="entry name" value="NAT_SF"/>
    <property type="match status" value="1"/>
</dbReference>
<dbReference type="SUPFAM" id="SSF55729">
    <property type="entry name" value="Acyl-CoA N-acyltransferases (Nat)"/>
    <property type="match status" value="1"/>
</dbReference>
<dbReference type="GO" id="GO:0031509">
    <property type="term" value="P:subtelomeric heterochromatin formation"/>
    <property type="evidence" value="ECO:0007669"/>
    <property type="project" value="InterPro"/>
</dbReference>
<organism evidence="1 2">
    <name type="scientific">Rotaria socialis</name>
    <dbReference type="NCBI Taxonomy" id="392032"/>
    <lineage>
        <taxon>Eukaryota</taxon>
        <taxon>Metazoa</taxon>
        <taxon>Spiralia</taxon>
        <taxon>Gnathifera</taxon>
        <taxon>Rotifera</taxon>
        <taxon>Eurotatoria</taxon>
        <taxon>Bdelloidea</taxon>
        <taxon>Philodinida</taxon>
        <taxon>Philodinidae</taxon>
        <taxon>Rotaria</taxon>
    </lineage>
</organism>